<dbReference type="InterPro" id="IPR050185">
    <property type="entry name" value="Ub_carboxyl-term_hydrolase"/>
</dbReference>
<dbReference type="GO" id="GO:0004843">
    <property type="term" value="F:cysteine-type deubiquitinase activity"/>
    <property type="evidence" value="ECO:0007669"/>
    <property type="project" value="UniProtKB-EC"/>
</dbReference>
<dbReference type="GO" id="GO:0006508">
    <property type="term" value="P:proteolysis"/>
    <property type="evidence" value="ECO:0007669"/>
    <property type="project" value="UniProtKB-KW"/>
</dbReference>
<dbReference type="Pfam" id="PF00443">
    <property type="entry name" value="UCH"/>
    <property type="match status" value="1"/>
</dbReference>
<keyword evidence="4" id="KW-0645">Protease</keyword>
<reference evidence="4 5" key="1">
    <citation type="journal article" date="2015" name="Parasit. Vectors">
        <title>Draft genome of the scabies mite.</title>
        <authorList>
            <person name="Rider S.D.Jr."/>
            <person name="Morgan M.S."/>
            <person name="Arlian L.G."/>
        </authorList>
    </citation>
    <scope>NUCLEOTIDE SEQUENCE [LARGE SCALE GENOMIC DNA]</scope>
    <source>
        <strain evidence="4">Arlian Lab</strain>
    </source>
</reference>
<dbReference type="OrthoDB" id="265306at2759"/>
<accession>A0A132AKW1</accession>
<organism evidence="4 5">
    <name type="scientific">Sarcoptes scabiei</name>
    <name type="common">Itch mite</name>
    <name type="synonym">Acarus scabiei</name>
    <dbReference type="NCBI Taxonomy" id="52283"/>
    <lineage>
        <taxon>Eukaryota</taxon>
        <taxon>Metazoa</taxon>
        <taxon>Ecdysozoa</taxon>
        <taxon>Arthropoda</taxon>
        <taxon>Chelicerata</taxon>
        <taxon>Arachnida</taxon>
        <taxon>Acari</taxon>
        <taxon>Acariformes</taxon>
        <taxon>Sarcoptiformes</taxon>
        <taxon>Astigmata</taxon>
        <taxon>Psoroptidia</taxon>
        <taxon>Sarcoptoidea</taxon>
        <taxon>Sarcoptidae</taxon>
        <taxon>Sarcoptinae</taxon>
        <taxon>Sarcoptes</taxon>
    </lineage>
</organism>
<protein>
    <recommendedName>
        <fullName evidence="2">ubiquitinyl hydrolase 1</fullName>
        <ecNumber evidence="2">3.4.19.12</ecNumber>
    </recommendedName>
</protein>
<dbReference type="EMBL" id="JXLN01017445">
    <property type="protein sequence ID" value="KPM11563.1"/>
    <property type="molecule type" value="Genomic_DNA"/>
</dbReference>
<comment type="caution">
    <text evidence="4">The sequence shown here is derived from an EMBL/GenBank/DDBJ whole genome shotgun (WGS) entry which is preliminary data.</text>
</comment>
<dbReference type="AlphaFoldDB" id="A0A132AKW1"/>
<name>A0A132AKW1_SARSC</name>
<comment type="catalytic activity">
    <reaction evidence="1">
        <text>Thiol-dependent hydrolysis of ester, thioester, amide, peptide and isopeptide bonds formed by the C-terminal Gly of ubiquitin (a 76-residue protein attached to proteins as an intracellular targeting signal).</text>
        <dbReference type="EC" id="3.4.19.12"/>
    </reaction>
</comment>
<proteinExistence type="predicted"/>
<dbReference type="InterPro" id="IPR028889">
    <property type="entry name" value="USP"/>
</dbReference>
<dbReference type="InterPro" id="IPR038765">
    <property type="entry name" value="Papain-like_cys_pep_sf"/>
</dbReference>
<sequence>MSTSIRFGYANPSLFRTSFIQIEPKFRGYEQQDAQEFLSYLTNDLHEEQNKAKRRSTRGLGLIEPKSSQEAWNIYRERFNDSKFVDLFVGQFSSVIKCSDCGNESTCWDPFWDISLPVPRYR</sequence>
<dbReference type="PANTHER" id="PTHR21646:SF23">
    <property type="entry name" value="UBIQUITIN CARBOXYL-TERMINAL HYDROLASE USP2"/>
    <property type="match status" value="1"/>
</dbReference>
<dbReference type="GO" id="GO:0016579">
    <property type="term" value="P:protein deubiquitination"/>
    <property type="evidence" value="ECO:0007669"/>
    <property type="project" value="InterPro"/>
</dbReference>
<evidence type="ECO:0000256" key="2">
    <source>
        <dbReference type="ARBA" id="ARBA00012759"/>
    </source>
</evidence>
<dbReference type="PROSITE" id="PS50235">
    <property type="entry name" value="USP_3"/>
    <property type="match status" value="1"/>
</dbReference>
<evidence type="ECO:0000313" key="4">
    <source>
        <dbReference type="EMBL" id="KPM11563.1"/>
    </source>
</evidence>
<evidence type="ECO:0000313" key="5">
    <source>
        <dbReference type="Proteomes" id="UP000616769"/>
    </source>
</evidence>
<evidence type="ECO:0000259" key="3">
    <source>
        <dbReference type="PROSITE" id="PS50235"/>
    </source>
</evidence>
<dbReference type="Gene3D" id="3.90.70.10">
    <property type="entry name" value="Cysteine proteinases"/>
    <property type="match status" value="1"/>
</dbReference>
<feature type="domain" description="USP" evidence="3">
    <location>
        <begin position="1"/>
        <end position="122"/>
    </location>
</feature>
<dbReference type="VEuPathDB" id="VectorBase:SSCA002673"/>
<dbReference type="Proteomes" id="UP000616769">
    <property type="component" value="Unassembled WGS sequence"/>
</dbReference>
<keyword evidence="4" id="KW-0378">Hydrolase</keyword>
<dbReference type="EC" id="3.4.19.12" evidence="2"/>
<dbReference type="InterPro" id="IPR001394">
    <property type="entry name" value="Peptidase_C19_UCH"/>
</dbReference>
<dbReference type="PANTHER" id="PTHR21646">
    <property type="entry name" value="UBIQUITIN CARBOXYL-TERMINAL HYDROLASE"/>
    <property type="match status" value="1"/>
</dbReference>
<gene>
    <name evidence="4" type="ORF">QR98_0101360</name>
</gene>
<dbReference type="SUPFAM" id="SSF54001">
    <property type="entry name" value="Cysteine proteinases"/>
    <property type="match status" value="1"/>
</dbReference>
<evidence type="ECO:0000256" key="1">
    <source>
        <dbReference type="ARBA" id="ARBA00000707"/>
    </source>
</evidence>